<proteinExistence type="predicted"/>
<sequence length="224" mass="26064">MGSGVISYEYEKCEKFEDYDPKADAELGTFKIRRYHFDYESFVHPLHSVRFDPDRPYEIPIEALMADQPLSSSRSGKSSARGSHPSRRSSPTPCYSPGEISSTQRVMHMMHAYPMARMSSFESKSVPGRQFNDHTRFLHVIEYPNTSIPSTKTLDSHSNPHIHRQFNSYNTYTYNKQQKTPTLSILWLKKRATTWVGTSYRDSKLMDFEYHAQKHARSPPKTWN</sequence>
<organism evidence="2 3">
    <name type="scientific">Stylosanthes scabra</name>
    <dbReference type="NCBI Taxonomy" id="79078"/>
    <lineage>
        <taxon>Eukaryota</taxon>
        <taxon>Viridiplantae</taxon>
        <taxon>Streptophyta</taxon>
        <taxon>Embryophyta</taxon>
        <taxon>Tracheophyta</taxon>
        <taxon>Spermatophyta</taxon>
        <taxon>Magnoliopsida</taxon>
        <taxon>eudicotyledons</taxon>
        <taxon>Gunneridae</taxon>
        <taxon>Pentapetalae</taxon>
        <taxon>rosids</taxon>
        <taxon>fabids</taxon>
        <taxon>Fabales</taxon>
        <taxon>Fabaceae</taxon>
        <taxon>Papilionoideae</taxon>
        <taxon>50 kb inversion clade</taxon>
        <taxon>dalbergioids sensu lato</taxon>
        <taxon>Dalbergieae</taxon>
        <taxon>Pterocarpus clade</taxon>
        <taxon>Stylosanthes</taxon>
    </lineage>
</organism>
<feature type="compositionally biased region" description="Polar residues" evidence="1">
    <location>
        <begin position="88"/>
        <end position="100"/>
    </location>
</feature>
<name>A0ABU6REQ4_9FABA</name>
<comment type="caution">
    <text evidence="2">The sequence shown here is derived from an EMBL/GenBank/DDBJ whole genome shotgun (WGS) entry which is preliminary data.</text>
</comment>
<protein>
    <submittedName>
        <fullName evidence="2">Uncharacterized protein</fullName>
    </submittedName>
</protein>
<dbReference type="EMBL" id="JASCZI010030412">
    <property type="protein sequence ID" value="MED6122356.1"/>
    <property type="molecule type" value="Genomic_DNA"/>
</dbReference>
<evidence type="ECO:0000256" key="1">
    <source>
        <dbReference type="SAM" id="MobiDB-lite"/>
    </source>
</evidence>
<accession>A0ABU6REQ4</accession>
<feature type="region of interest" description="Disordered" evidence="1">
    <location>
        <begin position="66"/>
        <end position="100"/>
    </location>
</feature>
<reference evidence="2 3" key="1">
    <citation type="journal article" date="2023" name="Plants (Basel)">
        <title>Bridging the Gap: Combining Genomics and Transcriptomics Approaches to Understand Stylosanthes scabra, an Orphan Legume from the Brazilian Caatinga.</title>
        <authorList>
            <person name="Ferreira-Neto J.R.C."/>
            <person name="da Silva M.D."/>
            <person name="Binneck E."/>
            <person name="de Melo N.F."/>
            <person name="da Silva R.H."/>
            <person name="de Melo A.L.T.M."/>
            <person name="Pandolfi V."/>
            <person name="Bustamante F.O."/>
            <person name="Brasileiro-Vidal A.C."/>
            <person name="Benko-Iseppon A.M."/>
        </authorList>
    </citation>
    <scope>NUCLEOTIDE SEQUENCE [LARGE SCALE GENOMIC DNA]</scope>
    <source>
        <tissue evidence="2">Leaves</tissue>
    </source>
</reference>
<evidence type="ECO:0000313" key="2">
    <source>
        <dbReference type="EMBL" id="MED6122356.1"/>
    </source>
</evidence>
<gene>
    <name evidence="2" type="ORF">PIB30_039028</name>
</gene>
<keyword evidence="3" id="KW-1185">Reference proteome</keyword>
<feature type="compositionally biased region" description="Low complexity" evidence="1">
    <location>
        <begin position="71"/>
        <end position="83"/>
    </location>
</feature>
<evidence type="ECO:0000313" key="3">
    <source>
        <dbReference type="Proteomes" id="UP001341840"/>
    </source>
</evidence>
<dbReference type="Proteomes" id="UP001341840">
    <property type="component" value="Unassembled WGS sequence"/>
</dbReference>